<dbReference type="Proteomes" id="UP000051870">
    <property type="component" value="Unassembled WGS sequence"/>
</dbReference>
<organism evidence="2 3">
    <name type="scientific">Shimia thalassica</name>
    <dbReference type="NCBI Taxonomy" id="1715693"/>
    <lineage>
        <taxon>Bacteria</taxon>
        <taxon>Pseudomonadati</taxon>
        <taxon>Pseudomonadota</taxon>
        <taxon>Alphaproteobacteria</taxon>
        <taxon>Rhodobacterales</taxon>
        <taxon>Roseobacteraceae</taxon>
    </lineage>
</organism>
<feature type="signal peptide" evidence="1">
    <location>
        <begin position="1"/>
        <end position="16"/>
    </location>
</feature>
<name>A0A0N7MAM1_9RHOB</name>
<protein>
    <recommendedName>
        <fullName evidence="4">Secreted protein</fullName>
    </recommendedName>
</protein>
<dbReference type="GeneID" id="83882782"/>
<reference evidence="3" key="1">
    <citation type="submission" date="2015-09" db="EMBL/GenBank/DDBJ databases">
        <authorList>
            <person name="Rodrigo-Torres Lidia"/>
            <person name="Arahal R.David."/>
        </authorList>
    </citation>
    <scope>NUCLEOTIDE SEQUENCE [LARGE SCALE GENOMIC DNA]</scope>
    <source>
        <strain evidence="3">CECT 7735</strain>
    </source>
</reference>
<evidence type="ECO:0000313" key="2">
    <source>
        <dbReference type="EMBL" id="CUK13463.1"/>
    </source>
</evidence>
<accession>A0A0N7MAM1</accession>
<dbReference type="EMBL" id="CYTW01000006">
    <property type="protein sequence ID" value="CUK13463.1"/>
    <property type="molecule type" value="Genomic_DNA"/>
</dbReference>
<dbReference type="STRING" id="1715693.PH7735_03810"/>
<keyword evidence="1" id="KW-0732">Signal</keyword>
<dbReference type="RefSeq" id="WP_058312963.1">
    <property type="nucleotide sequence ID" value="NZ_CYTW01000006.1"/>
</dbReference>
<gene>
    <name evidence="2" type="ORF">PH7735_03810</name>
</gene>
<proteinExistence type="predicted"/>
<evidence type="ECO:0000256" key="1">
    <source>
        <dbReference type="SAM" id="SignalP"/>
    </source>
</evidence>
<evidence type="ECO:0008006" key="4">
    <source>
        <dbReference type="Google" id="ProtNLM"/>
    </source>
</evidence>
<dbReference type="AlphaFoldDB" id="A0A0N7MAM1"/>
<keyword evidence="3" id="KW-1185">Reference proteome</keyword>
<feature type="chain" id="PRO_5006016030" description="Secreted protein" evidence="1">
    <location>
        <begin position="17"/>
        <end position="115"/>
    </location>
</feature>
<evidence type="ECO:0000313" key="3">
    <source>
        <dbReference type="Proteomes" id="UP000051870"/>
    </source>
</evidence>
<sequence length="115" mass="12527">MKTLIFVLLMASPALAEAPVIENVQVQAVSGVWRFNVTLAHPDTGWDHYADGWRVETEDGSVLGTRELLHPHVDEQPFTRSLSGVSIPNGISTVFVRAKCSVDGWADTTVPVSLN</sequence>